<gene>
    <name evidence="2" type="ORF">ACK2TP_04525</name>
</gene>
<dbReference type="EMBL" id="JBJYXY010000001">
    <property type="protein sequence ID" value="MFN2975019.1"/>
    <property type="molecule type" value="Genomic_DNA"/>
</dbReference>
<reference evidence="2 3" key="1">
    <citation type="submission" date="2024-12" db="EMBL/GenBank/DDBJ databases">
        <authorList>
            <person name="Lee Y."/>
        </authorList>
    </citation>
    <scope>NUCLEOTIDE SEQUENCE [LARGE SCALE GENOMIC DNA]</scope>
    <source>
        <strain evidence="2 3">03SUJ4</strain>
    </source>
</reference>
<comment type="caution">
    <text evidence="2">The sequence shown here is derived from an EMBL/GenBank/DDBJ whole genome shotgun (WGS) entry which is preliminary data.</text>
</comment>
<evidence type="ECO:0000313" key="2">
    <source>
        <dbReference type="EMBL" id="MFN2975019.1"/>
    </source>
</evidence>
<protein>
    <submittedName>
        <fullName evidence="2">Uncharacterized protein</fullName>
    </submittedName>
</protein>
<name>A0ABW9KGX0_9BACT</name>
<evidence type="ECO:0000256" key="1">
    <source>
        <dbReference type="SAM" id="Phobius"/>
    </source>
</evidence>
<feature type="transmembrane region" description="Helical" evidence="1">
    <location>
        <begin position="76"/>
        <end position="94"/>
    </location>
</feature>
<keyword evidence="1" id="KW-0472">Membrane</keyword>
<accession>A0ABW9KGX0</accession>
<keyword evidence="1" id="KW-0812">Transmembrane</keyword>
<keyword evidence="3" id="KW-1185">Reference proteome</keyword>
<evidence type="ECO:0000313" key="3">
    <source>
        <dbReference type="Proteomes" id="UP001634747"/>
    </source>
</evidence>
<feature type="transmembrane region" description="Helical" evidence="1">
    <location>
        <begin position="50"/>
        <end position="70"/>
    </location>
</feature>
<organism evidence="2 3">
    <name type="scientific">Terriglobus aquaticus</name>
    <dbReference type="NCBI Taxonomy" id="940139"/>
    <lineage>
        <taxon>Bacteria</taxon>
        <taxon>Pseudomonadati</taxon>
        <taxon>Acidobacteriota</taxon>
        <taxon>Terriglobia</taxon>
        <taxon>Terriglobales</taxon>
        <taxon>Acidobacteriaceae</taxon>
        <taxon>Terriglobus</taxon>
    </lineage>
</organism>
<dbReference type="Proteomes" id="UP001634747">
    <property type="component" value="Unassembled WGS sequence"/>
</dbReference>
<dbReference type="RefSeq" id="WP_263413443.1">
    <property type="nucleotide sequence ID" value="NZ_BAABBH010000001.1"/>
</dbReference>
<proteinExistence type="predicted"/>
<sequence>MLHKKIVTSIQERSTERAGLQLVPKGHTAAAPATKAWPELLSISARRCSAFFAEAAVLVLVFGVLDFFMQHGRIEGGWVLGAFAISVALLMASVGTEFSARRWLGAQP</sequence>
<keyword evidence="1" id="KW-1133">Transmembrane helix</keyword>